<feature type="transmembrane region" description="Helical" evidence="7">
    <location>
        <begin position="43"/>
        <end position="62"/>
    </location>
</feature>
<keyword evidence="3 7" id="KW-0812">Transmembrane</keyword>
<comment type="caution">
    <text evidence="8">The sequence shown here is derived from an EMBL/GenBank/DDBJ whole genome shotgun (WGS) entry which is preliminary data.</text>
</comment>
<dbReference type="RefSeq" id="WP_344687448.1">
    <property type="nucleotide sequence ID" value="NZ_BAAAVV010000002.1"/>
</dbReference>
<evidence type="ECO:0000313" key="9">
    <source>
        <dbReference type="Proteomes" id="UP001499924"/>
    </source>
</evidence>
<organism evidence="8 9">
    <name type="scientific">Blastococcus jejuensis</name>
    <dbReference type="NCBI Taxonomy" id="351224"/>
    <lineage>
        <taxon>Bacteria</taxon>
        <taxon>Bacillati</taxon>
        <taxon>Actinomycetota</taxon>
        <taxon>Actinomycetes</taxon>
        <taxon>Geodermatophilales</taxon>
        <taxon>Geodermatophilaceae</taxon>
        <taxon>Blastococcus</taxon>
    </lineage>
</organism>
<dbReference type="Proteomes" id="UP001499924">
    <property type="component" value="Unassembled WGS sequence"/>
</dbReference>
<reference evidence="9" key="1">
    <citation type="journal article" date="2019" name="Int. J. Syst. Evol. Microbiol.">
        <title>The Global Catalogue of Microorganisms (GCM) 10K type strain sequencing project: providing services to taxonomists for standard genome sequencing and annotation.</title>
        <authorList>
            <consortium name="The Broad Institute Genomics Platform"/>
            <consortium name="The Broad Institute Genome Sequencing Center for Infectious Disease"/>
            <person name="Wu L."/>
            <person name="Ma J."/>
        </authorList>
    </citation>
    <scope>NUCLEOTIDE SEQUENCE [LARGE SCALE GENOMIC DNA]</scope>
    <source>
        <strain evidence="9">JCM 15614</strain>
    </source>
</reference>
<keyword evidence="5 7" id="KW-0472">Membrane</keyword>
<feature type="transmembrane region" description="Helical" evidence="7">
    <location>
        <begin position="139"/>
        <end position="156"/>
    </location>
</feature>
<comment type="similarity">
    <text evidence="2">Belongs to the acetate uptake transporter (AceTr) (TC 2.A.96) family.</text>
</comment>
<name>A0ABP6NYI9_9ACTN</name>
<keyword evidence="4 7" id="KW-1133">Transmembrane helix</keyword>
<feature type="region of interest" description="Disordered" evidence="6">
    <location>
        <begin position="1"/>
        <end position="38"/>
    </location>
</feature>
<sequence length="227" mass="23224">MSQVSDAPVRRTTEGAVPTPRAGSAPAVEEAPPAAAPPAGDPAMVGLPSFLVGSVALGLVLVEFAPATAVGASIPIIMTATGVGLLIATIWAARLQQSAVAGVFGVFSGFWFSYAALVLGLTHNWFGVAPEAVARTQELFLTSWLVVIGLLTIATLRLPMAFTALFVLVEVALALVLISVISADTTWSRLGGYVVFGFAAVGAYLYVSGMTVATGGRALPTGRPLAR</sequence>
<dbReference type="EMBL" id="BAAAVV010000002">
    <property type="protein sequence ID" value="GAA3160153.1"/>
    <property type="molecule type" value="Genomic_DNA"/>
</dbReference>
<dbReference type="PANTHER" id="PTHR31123:SF1">
    <property type="entry name" value="ACCUMULATION OF DYADS PROTEIN 2-RELATED"/>
    <property type="match status" value="1"/>
</dbReference>
<evidence type="ECO:0000256" key="6">
    <source>
        <dbReference type="SAM" id="MobiDB-lite"/>
    </source>
</evidence>
<evidence type="ECO:0008006" key="10">
    <source>
        <dbReference type="Google" id="ProtNLM"/>
    </source>
</evidence>
<dbReference type="InterPro" id="IPR051633">
    <property type="entry name" value="AceTr"/>
</dbReference>
<evidence type="ECO:0000313" key="8">
    <source>
        <dbReference type="EMBL" id="GAA3160153.1"/>
    </source>
</evidence>
<evidence type="ECO:0000256" key="3">
    <source>
        <dbReference type="ARBA" id="ARBA00022692"/>
    </source>
</evidence>
<feature type="transmembrane region" description="Helical" evidence="7">
    <location>
        <begin position="190"/>
        <end position="207"/>
    </location>
</feature>
<accession>A0ABP6NYI9</accession>
<feature type="compositionally biased region" description="Low complexity" evidence="6">
    <location>
        <begin position="22"/>
        <end position="33"/>
    </location>
</feature>
<feature type="transmembrane region" description="Helical" evidence="7">
    <location>
        <begin position="74"/>
        <end position="93"/>
    </location>
</feature>
<feature type="transmembrane region" description="Helical" evidence="7">
    <location>
        <begin position="99"/>
        <end position="119"/>
    </location>
</feature>
<keyword evidence="9" id="KW-1185">Reference proteome</keyword>
<proteinExistence type="inferred from homology"/>
<dbReference type="PANTHER" id="PTHR31123">
    <property type="entry name" value="ACCUMULATION OF DYADS PROTEIN 2-RELATED"/>
    <property type="match status" value="1"/>
</dbReference>
<comment type="subcellular location">
    <subcellularLocation>
        <location evidence="1">Membrane</location>
        <topology evidence="1">Multi-pass membrane protein</topology>
    </subcellularLocation>
</comment>
<protein>
    <recommendedName>
        <fullName evidence="10">GPR1/FUN34/yaaH family protein</fullName>
    </recommendedName>
</protein>
<evidence type="ECO:0000256" key="2">
    <source>
        <dbReference type="ARBA" id="ARBA00005587"/>
    </source>
</evidence>
<evidence type="ECO:0000256" key="1">
    <source>
        <dbReference type="ARBA" id="ARBA00004141"/>
    </source>
</evidence>
<evidence type="ECO:0000256" key="7">
    <source>
        <dbReference type="SAM" id="Phobius"/>
    </source>
</evidence>
<dbReference type="Pfam" id="PF01184">
    <property type="entry name" value="Gpr1_Fun34_YaaH"/>
    <property type="match status" value="1"/>
</dbReference>
<evidence type="ECO:0000256" key="4">
    <source>
        <dbReference type="ARBA" id="ARBA00022989"/>
    </source>
</evidence>
<evidence type="ECO:0000256" key="5">
    <source>
        <dbReference type="ARBA" id="ARBA00023136"/>
    </source>
</evidence>
<feature type="transmembrane region" description="Helical" evidence="7">
    <location>
        <begin position="162"/>
        <end position="183"/>
    </location>
</feature>
<dbReference type="InterPro" id="IPR000791">
    <property type="entry name" value="Gpr1/Fun34/SatP-like"/>
</dbReference>
<gene>
    <name evidence="8" type="ORF">GCM10010531_09530</name>
</gene>